<evidence type="ECO:0000313" key="2">
    <source>
        <dbReference type="EMBL" id="KAH7052025.1"/>
    </source>
</evidence>
<feature type="compositionally biased region" description="Basic and acidic residues" evidence="1">
    <location>
        <begin position="1"/>
        <end position="11"/>
    </location>
</feature>
<sequence>MLDPVHKEGRAHCPSTTGSVRRLTKRSDGVGASPRAGIGHPERPIVRNVGWRLVLQPFLVFGLGRLSAFRRKEILVCSGVGLGRALGAEQRCCMCLHSEGTGQMSLISSNSQARTGNRAKSCAIWYLGRRFQRSLCIGSPMRGGLVDLFFLKKIPGRASECWMQSTQETAFGKLDPTNWQSRLAVPYPGERMGGRLCLARCCSDFLLGSFRPVV</sequence>
<dbReference type="EMBL" id="JAGTJR010000011">
    <property type="protein sequence ID" value="KAH7052025.1"/>
    <property type="molecule type" value="Genomic_DNA"/>
</dbReference>
<keyword evidence="3" id="KW-1185">Reference proteome</keyword>
<evidence type="ECO:0000313" key="3">
    <source>
        <dbReference type="Proteomes" id="UP000774617"/>
    </source>
</evidence>
<organism evidence="2 3">
    <name type="scientific">Macrophomina phaseolina</name>
    <dbReference type="NCBI Taxonomy" id="35725"/>
    <lineage>
        <taxon>Eukaryota</taxon>
        <taxon>Fungi</taxon>
        <taxon>Dikarya</taxon>
        <taxon>Ascomycota</taxon>
        <taxon>Pezizomycotina</taxon>
        <taxon>Dothideomycetes</taxon>
        <taxon>Dothideomycetes incertae sedis</taxon>
        <taxon>Botryosphaeriales</taxon>
        <taxon>Botryosphaeriaceae</taxon>
        <taxon>Macrophomina</taxon>
    </lineage>
</organism>
<comment type="caution">
    <text evidence="2">The sequence shown here is derived from an EMBL/GenBank/DDBJ whole genome shotgun (WGS) entry which is preliminary data.</text>
</comment>
<accession>A0ABQ8GFB2</accession>
<protein>
    <submittedName>
        <fullName evidence="2">Uncharacterized protein</fullName>
    </submittedName>
</protein>
<gene>
    <name evidence="2" type="ORF">B0J12DRAFT_61164</name>
</gene>
<dbReference type="Proteomes" id="UP000774617">
    <property type="component" value="Unassembled WGS sequence"/>
</dbReference>
<name>A0ABQ8GFB2_9PEZI</name>
<evidence type="ECO:0000256" key="1">
    <source>
        <dbReference type="SAM" id="MobiDB-lite"/>
    </source>
</evidence>
<feature type="region of interest" description="Disordered" evidence="1">
    <location>
        <begin position="1"/>
        <end position="38"/>
    </location>
</feature>
<reference evidence="2 3" key="1">
    <citation type="journal article" date="2021" name="Nat. Commun.">
        <title>Genetic determinants of endophytism in the Arabidopsis root mycobiome.</title>
        <authorList>
            <person name="Mesny F."/>
            <person name="Miyauchi S."/>
            <person name="Thiergart T."/>
            <person name="Pickel B."/>
            <person name="Atanasova L."/>
            <person name="Karlsson M."/>
            <person name="Huettel B."/>
            <person name="Barry K.W."/>
            <person name="Haridas S."/>
            <person name="Chen C."/>
            <person name="Bauer D."/>
            <person name="Andreopoulos W."/>
            <person name="Pangilinan J."/>
            <person name="LaButti K."/>
            <person name="Riley R."/>
            <person name="Lipzen A."/>
            <person name="Clum A."/>
            <person name="Drula E."/>
            <person name="Henrissat B."/>
            <person name="Kohler A."/>
            <person name="Grigoriev I.V."/>
            <person name="Martin F.M."/>
            <person name="Hacquard S."/>
        </authorList>
    </citation>
    <scope>NUCLEOTIDE SEQUENCE [LARGE SCALE GENOMIC DNA]</scope>
    <source>
        <strain evidence="2 3">MPI-SDFR-AT-0080</strain>
    </source>
</reference>
<proteinExistence type="predicted"/>